<dbReference type="Gene3D" id="3.30.420.310">
    <property type="entry name" value="2-keto-3-deoxy-galactonokinase, C-terminal domain"/>
    <property type="match status" value="1"/>
</dbReference>
<comment type="caution">
    <text evidence="2">The sequence shown here is derived from an EMBL/GenBank/DDBJ whole genome shotgun (WGS) entry which is preliminary data.</text>
</comment>
<name>A0A370G1K0_GLULI</name>
<dbReference type="InterPro" id="IPR007729">
    <property type="entry name" value="DGOK"/>
</dbReference>
<dbReference type="EMBL" id="JABEQI010000005">
    <property type="protein sequence ID" value="MBB2186956.1"/>
    <property type="molecule type" value="Genomic_DNA"/>
</dbReference>
<evidence type="ECO:0000313" key="2">
    <source>
        <dbReference type="EMBL" id="RDI37625.1"/>
    </source>
</evidence>
<dbReference type="Pfam" id="PF05035">
    <property type="entry name" value="DGOK"/>
    <property type="match status" value="1"/>
</dbReference>
<sequence>MTPRLIALDWGTSSLRAFLLGANGTVLERRAERLGIMQTPHDGFAASFAQIAGAWRRRWPHLPAIAAGMIGSAQGWAQAPYRRNAAGAAEMAESLISVPSGDGGVLHIVPGLAMDTPRAEVMRGEETQIIGALTIDPGLACGRLLLPGTHSKWAVLADGRIAAFTTFMTGELFAVLCGHSILGRLQGDLPPDESGFDAGVMTARDGDGLAALLFSARAQVLLSTLPAAASLPYLSGLLIGDEIRSALAAGQGAGRLALIGDAALCARYRCALSHFGITDVPAIEGAAEAGLWRIACQAGLVIPEPVQETMP</sequence>
<evidence type="ECO:0000313" key="1">
    <source>
        <dbReference type="EMBL" id="MBB2186956.1"/>
    </source>
</evidence>
<protein>
    <submittedName>
        <fullName evidence="1">2-dehydro-3-deoxygalactonokinase</fullName>
    </submittedName>
    <submittedName>
        <fullName evidence="2">2-keto-3-deoxygalactonate kinase</fullName>
    </submittedName>
</protein>
<dbReference type="GO" id="GO:0008671">
    <property type="term" value="F:2-dehydro-3-deoxygalactonokinase activity"/>
    <property type="evidence" value="ECO:0007669"/>
    <property type="project" value="InterPro"/>
</dbReference>
<reference evidence="1 4" key="2">
    <citation type="submission" date="2020-04" db="EMBL/GenBank/DDBJ databases">
        <title>Description of novel Gluconacetobacter.</title>
        <authorList>
            <person name="Sombolestani A."/>
        </authorList>
    </citation>
    <scope>NUCLEOTIDE SEQUENCE [LARGE SCALE GENOMIC DNA]</scope>
    <source>
        <strain evidence="1 4">LMG 1382</strain>
    </source>
</reference>
<dbReference type="SUPFAM" id="SSF53067">
    <property type="entry name" value="Actin-like ATPase domain"/>
    <property type="match status" value="1"/>
</dbReference>
<dbReference type="InterPro" id="IPR043129">
    <property type="entry name" value="ATPase_NBD"/>
</dbReference>
<reference evidence="2 3" key="1">
    <citation type="submission" date="2018-07" db="EMBL/GenBank/DDBJ databases">
        <title>Genomic Encyclopedia of Type Strains, Phase IV (KMG-IV): sequencing the most valuable type-strain genomes for metagenomic binning, comparative biology and taxonomic classification.</title>
        <authorList>
            <person name="Goeker M."/>
        </authorList>
    </citation>
    <scope>NUCLEOTIDE SEQUENCE [LARGE SCALE GENOMIC DNA]</scope>
    <source>
        <strain evidence="2 3">DSM 5603</strain>
    </source>
</reference>
<evidence type="ECO:0000313" key="3">
    <source>
        <dbReference type="Proteomes" id="UP000254958"/>
    </source>
</evidence>
<proteinExistence type="predicted"/>
<keyword evidence="2" id="KW-0808">Transferase</keyword>
<dbReference type="Proteomes" id="UP000254958">
    <property type="component" value="Unassembled WGS sequence"/>
</dbReference>
<dbReference type="AlphaFoldDB" id="A0A370G1K0"/>
<dbReference type="EMBL" id="QQAW01000005">
    <property type="protein sequence ID" value="RDI37625.1"/>
    <property type="molecule type" value="Genomic_DNA"/>
</dbReference>
<organism evidence="2 3">
    <name type="scientific">Gluconacetobacter liquefaciens</name>
    <name type="common">Acetobacter liquefaciens</name>
    <dbReference type="NCBI Taxonomy" id="89584"/>
    <lineage>
        <taxon>Bacteria</taxon>
        <taxon>Pseudomonadati</taxon>
        <taxon>Pseudomonadota</taxon>
        <taxon>Alphaproteobacteria</taxon>
        <taxon>Acetobacterales</taxon>
        <taxon>Acetobacteraceae</taxon>
        <taxon>Gluconacetobacter</taxon>
    </lineage>
</organism>
<dbReference type="RefSeq" id="WP_114727398.1">
    <property type="nucleotide sequence ID" value="NZ_BJMI01000006.1"/>
</dbReference>
<dbReference type="Gene3D" id="3.30.420.300">
    <property type="entry name" value="2-keto-3-deoxy-galactonokinase, substrate binding domain"/>
    <property type="match status" value="1"/>
</dbReference>
<keyword evidence="3" id="KW-1185">Reference proteome</keyword>
<dbReference type="InterPro" id="IPR042258">
    <property type="entry name" value="DGOK_N"/>
</dbReference>
<keyword evidence="2" id="KW-0418">Kinase</keyword>
<dbReference type="Proteomes" id="UP000562982">
    <property type="component" value="Unassembled WGS sequence"/>
</dbReference>
<dbReference type="OrthoDB" id="256574at2"/>
<evidence type="ECO:0000313" key="4">
    <source>
        <dbReference type="Proteomes" id="UP000562982"/>
    </source>
</evidence>
<dbReference type="InterPro" id="IPR042257">
    <property type="entry name" value="DGOK_C"/>
</dbReference>
<dbReference type="CDD" id="cd24012">
    <property type="entry name" value="ASKHA_NBD_KDGal-kinase"/>
    <property type="match status" value="1"/>
</dbReference>
<accession>A0A370G1K0</accession>
<gene>
    <name evidence="2" type="ORF">C7453_10532</name>
    <name evidence="1" type="ORF">HLH32_11265</name>
</gene>
<dbReference type="GO" id="GO:0034194">
    <property type="term" value="P:D-galactonate catabolic process"/>
    <property type="evidence" value="ECO:0007669"/>
    <property type="project" value="InterPro"/>
</dbReference>